<dbReference type="AlphaFoldDB" id="A0A369TAU1"/>
<proteinExistence type="predicted"/>
<dbReference type="RefSeq" id="WP_114582527.1">
    <property type="nucleotide sequence ID" value="NZ_QPMH01000011.1"/>
</dbReference>
<sequence length="234" mass="25249">MVQDPRTERLLGDIELVRSRGDPARGRLCVMSLVAVLAGEVHSDRPASASPLIAAFARPVNDAMDRATRQRLIPFAPRILGTVAGDDALRREIVQAELMHTLLPAIVTDLQAGAHDHAQRRAAELTAMLAGELAATPVDRQPALAQDAGWDHAALIGPLRVAITAYRDCAGVQQAEAVARLLIAAVSCLARPTRRAWYWDRAIGLLDRLCEVGREAAVPAGREDVESNRRNVTA</sequence>
<evidence type="ECO:0000313" key="1">
    <source>
        <dbReference type="EMBL" id="RDD61495.1"/>
    </source>
</evidence>
<organism evidence="1 2">
    <name type="scientific">Ferruginivarius sediminum</name>
    <dbReference type="NCBI Taxonomy" id="2661937"/>
    <lineage>
        <taxon>Bacteria</taxon>
        <taxon>Pseudomonadati</taxon>
        <taxon>Pseudomonadota</taxon>
        <taxon>Alphaproteobacteria</taxon>
        <taxon>Rhodospirillales</taxon>
        <taxon>Rhodospirillaceae</taxon>
        <taxon>Ferruginivarius</taxon>
    </lineage>
</organism>
<protein>
    <submittedName>
        <fullName evidence="1">Uncharacterized protein</fullName>
    </submittedName>
</protein>
<dbReference type="EMBL" id="QPMH01000011">
    <property type="protein sequence ID" value="RDD61495.1"/>
    <property type="molecule type" value="Genomic_DNA"/>
</dbReference>
<reference evidence="1 2" key="1">
    <citation type="submission" date="2018-07" db="EMBL/GenBank/DDBJ databases">
        <title>Venubactetium sediminum gen. nov., sp. nov., isolated from a marine solar saltern.</title>
        <authorList>
            <person name="Wang S."/>
        </authorList>
    </citation>
    <scope>NUCLEOTIDE SEQUENCE [LARGE SCALE GENOMIC DNA]</scope>
    <source>
        <strain evidence="1 2">WD2A32</strain>
    </source>
</reference>
<accession>A0A369TAU1</accession>
<comment type="caution">
    <text evidence="1">The sequence shown here is derived from an EMBL/GenBank/DDBJ whole genome shotgun (WGS) entry which is preliminary data.</text>
</comment>
<keyword evidence="2" id="KW-1185">Reference proteome</keyword>
<gene>
    <name evidence="1" type="ORF">DRB17_12390</name>
</gene>
<name>A0A369TAU1_9PROT</name>
<dbReference type="Proteomes" id="UP000253941">
    <property type="component" value="Unassembled WGS sequence"/>
</dbReference>
<evidence type="ECO:0000313" key="2">
    <source>
        <dbReference type="Proteomes" id="UP000253941"/>
    </source>
</evidence>